<organism evidence="7 8">
    <name type="scientific">Niabella soli DSM 19437</name>
    <dbReference type="NCBI Taxonomy" id="929713"/>
    <lineage>
        <taxon>Bacteria</taxon>
        <taxon>Pseudomonadati</taxon>
        <taxon>Bacteroidota</taxon>
        <taxon>Chitinophagia</taxon>
        <taxon>Chitinophagales</taxon>
        <taxon>Chitinophagaceae</taxon>
        <taxon>Niabella</taxon>
    </lineage>
</organism>
<sequence length="515" mass="55627">MKKNCLLLLLLFLGFAAQAADIKVTDYGAKGDGTTLNTVAIQKAIDACNAKGGGHVIFPAGRYVSGTVLLKNNVTLQLEKDAWIIGSTDVNDYTNPDPFKDGLGVDVGWALIAAVDVKNVGIVGAGGVDGQGSKLKERQILTDTRPESQRWGRRPFLLRVVRCDGVLVKGVSLNYSAAWTSHYFQSRNLQLEQLKIRSTGVAHNDGIDIDGCQEVRISNCDIVSGDDALCFKTTSSKMKCNNIIVSDMKLKSNQAGIKMGTESMAGFENISIRNCVIYDTKNGGIKLLSVDGAQIRNVIISDIKMMNIRTPILLRLGVRLSVFRKGQDVQQKTGLFEKVVLKNIEAVSADSTQLKAASGILITGIPEHKLSGVTLENIRIELPGGGTADEAGADVPEAIDKYPEVKTFGPVIPAYGIWARHVSNINIKNVSFRLRRSDGRPAVLLQDAQQLRMQGSVLPATKGAVSVFEIKTSRDVVIERSKVGAGPEVFIKADGISKGEINSKENQLPPGMKKR</sequence>
<dbReference type="GO" id="GO:0005975">
    <property type="term" value="P:carbohydrate metabolic process"/>
    <property type="evidence" value="ECO:0007669"/>
    <property type="project" value="InterPro"/>
</dbReference>
<feature type="chain" id="PRO_5004788424" evidence="5">
    <location>
        <begin position="20"/>
        <end position="515"/>
    </location>
</feature>
<evidence type="ECO:0000256" key="2">
    <source>
        <dbReference type="ARBA" id="ARBA00022801"/>
    </source>
</evidence>
<keyword evidence="2 4" id="KW-0378">Hydrolase</keyword>
<name>W0F208_9BACT</name>
<dbReference type="Gene3D" id="2.160.20.10">
    <property type="entry name" value="Single-stranded right-handed beta-helix, Pectin lyase-like"/>
    <property type="match status" value="1"/>
</dbReference>
<dbReference type="PANTHER" id="PTHR31339">
    <property type="entry name" value="PECTIN LYASE-RELATED"/>
    <property type="match status" value="1"/>
</dbReference>
<reference evidence="7 8" key="1">
    <citation type="submission" date="2013-12" db="EMBL/GenBank/DDBJ databases">
        <authorList>
            <consortium name="DOE Joint Genome Institute"/>
            <person name="Eisen J."/>
            <person name="Huntemann M."/>
            <person name="Han J."/>
            <person name="Chen A."/>
            <person name="Kyrpides N."/>
            <person name="Mavromatis K."/>
            <person name="Markowitz V."/>
            <person name="Palaniappan K."/>
            <person name="Ivanova N."/>
            <person name="Schaumberg A."/>
            <person name="Pati A."/>
            <person name="Liolios K."/>
            <person name="Nordberg H.P."/>
            <person name="Cantor M.N."/>
            <person name="Hua S.X."/>
            <person name="Woyke T."/>
        </authorList>
    </citation>
    <scope>NUCLEOTIDE SEQUENCE [LARGE SCALE GENOMIC DNA]</scope>
    <source>
        <strain evidence="8">DSM 19437</strain>
    </source>
</reference>
<dbReference type="GO" id="GO:0004650">
    <property type="term" value="F:polygalacturonase activity"/>
    <property type="evidence" value="ECO:0007669"/>
    <property type="project" value="InterPro"/>
</dbReference>
<dbReference type="Proteomes" id="UP000003586">
    <property type="component" value="Chromosome"/>
</dbReference>
<evidence type="ECO:0000313" key="7">
    <source>
        <dbReference type="EMBL" id="AHF15519.1"/>
    </source>
</evidence>
<feature type="domain" description="Rhamnogalacturonase A/B/Epimerase-like pectate lyase" evidence="6">
    <location>
        <begin position="22"/>
        <end position="76"/>
    </location>
</feature>
<feature type="signal peptide" evidence="5">
    <location>
        <begin position="1"/>
        <end position="19"/>
    </location>
</feature>
<dbReference type="eggNOG" id="COG5434">
    <property type="taxonomic scope" value="Bacteria"/>
</dbReference>
<dbReference type="InterPro" id="IPR012334">
    <property type="entry name" value="Pectin_lyas_fold"/>
</dbReference>
<dbReference type="STRING" id="929713.NIASO_10835"/>
<dbReference type="InterPro" id="IPR011050">
    <property type="entry name" value="Pectin_lyase_fold/virulence"/>
</dbReference>
<proteinExistence type="inferred from homology"/>
<dbReference type="SMART" id="SM00710">
    <property type="entry name" value="PbH1"/>
    <property type="match status" value="5"/>
</dbReference>
<dbReference type="OrthoDB" id="9795222at2"/>
<dbReference type="InterPro" id="IPR006626">
    <property type="entry name" value="PbH1"/>
</dbReference>
<keyword evidence="5" id="KW-0732">Signal</keyword>
<evidence type="ECO:0000256" key="3">
    <source>
        <dbReference type="ARBA" id="ARBA00023295"/>
    </source>
</evidence>
<evidence type="ECO:0000256" key="5">
    <source>
        <dbReference type="SAM" id="SignalP"/>
    </source>
</evidence>
<dbReference type="PANTHER" id="PTHR31339:SF9">
    <property type="entry name" value="PLASMIN AND FIBRONECTIN-BINDING PROTEIN A"/>
    <property type="match status" value="1"/>
</dbReference>
<evidence type="ECO:0000256" key="4">
    <source>
        <dbReference type="RuleBase" id="RU361169"/>
    </source>
</evidence>
<dbReference type="KEGG" id="nso:NIASO_10835"/>
<gene>
    <name evidence="7" type="ORF">NIASO_10835</name>
</gene>
<evidence type="ECO:0000259" key="6">
    <source>
        <dbReference type="Pfam" id="PF12708"/>
    </source>
</evidence>
<keyword evidence="3 4" id="KW-0326">Glycosidase</keyword>
<keyword evidence="8" id="KW-1185">Reference proteome</keyword>
<dbReference type="EMBL" id="CP007035">
    <property type="protein sequence ID" value="AHF15519.1"/>
    <property type="molecule type" value="Genomic_DNA"/>
</dbReference>
<dbReference type="InterPro" id="IPR051801">
    <property type="entry name" value="GH28_Enzymes"/>
</dbReference>
<dbReference type="SUPFAM" id="SSF51126">
    <property type="entry name" value="Pectin lyase-like"/>
    <property type="match status" value="1"/>
</dbReference>
<evidence type="ECO:0000313" key="8">
    <source>
        <dbReference type="Proteomes" id="UP000003586"/>
    </source>
</evidence>
<accession>W0F208</accession>
<dbReference type="HOGENOM" id="CLU_016031_8_4_10"/>
<comment type="similarity">
    <text evidence="1 4">Belongs to the glycosyl hydrolase 28 family.</text>
</comment>
<dbReference type="InterPro" id="IPR000743">
    <property type="entry name" value="Glyco_hydro_28"/>
</dbReference>
<dbReference type="InterPro" id="IPR024535">
    <property type="entry name" value="RHGA/B-epi-like_pectate_lyase"/>
</dbReference>
<dbReference type="Pfam" id="PF12708">
    <property type="entry name" value="Pect-lyase_RHGA_epim"/>
    <property type="match status" value="1"/>
</dbReference>
<dbReference type="Pfam" id="PF00295">
    <property type="entry name" value="Glyco_hydro_28"/>
    <property type="match status" value="1"/>
</dbReference>
<protein>
    <submittedName>
        <fullName evidence="7">Glycoside hydrolase</fullName>
    </submittedName>
</protein>
<dbReference type="AlphaFoldDB" id="W0F208"/>
<evidence type="ECO:0000256" key="1">
    <source>
        <dbReference type="ARBA" id="ARBA00008834"/>
    </source>
</evidence>